<dbReference type="Proteomes" id="UP000323506">
    <property type="component" value="Chromosome D05"/>
</dbReference>
<gene>
    <name evidence="1" type="ORF">ES288_D05G209500v1</name>
</gene>
<keyword evidence="2" id="KW-1185">Reference proteome</keyword>
<accession>A0A5D2CI16</accession>
<dbReference type="AlphaFoldDB" id="A0A5D2CI16"/>
<protein>
    <submittedName>
        <fullName evidence="1">Uncharacterized protein</fullName>
    </submittedName>
</protein>
<reference evidence="1 2" key="1">
    <citation type="submission" date="2019-06" db="EMBL/GenBank/DDBJ databases">
        <title>WGS assembly of Gossypium darwinii.</title>
        <authorList>
            <person name="Chen Z.J."/>
            <person name="Sreedasyam A."/>
            <person name="Ando A."/>
            <person name="Song Q."/>
            <person name="De L."/>
            <person name="Hulse-Kemp A."/>
            <person name="Ding M."/>
            <person name="Ye W."/>
            <person name="Kirkbride R."/>
            <person name="Jenkins J."/>
            <person name="Plott C."/>
            <person name="Lovell J."/>
            <person name="Lin Y.-M."/>
            <person name="Vaughn R."/>
            <person name="Liu B."/>
            <person name="Li W."/>
            <person name="Simpson S."/>
            <person name="Scheffler B."/>
            <person name="Saski C."/>
            <person name="Grover C."/>
            <person name="Hu G."/>
            <person name="Conover J."/>
            <person name="Carlson J."/>
            <person name="Shu S."/>
            <person name="Boston L."/>
            <person name="Williams M."/>
            <person name="Peterson D."/>
            <person name="Mcgee K."/>
            <person name="Jones D."/>
            <person name="Wendel J."/>
            <person name="Stelly D."/>
            <person name="Grimwood J."/>
            <person name="Schmutz J."/>
        </authorList>
    </citation>
    <scope>NUCLEOTIDE SEQUENCE [LARGE SCALE GENOMIC DNA]</scope>
    <source>
        <strain evidence="1">1808015.09</strain>
    </source>
</reference>
<sequence length="51" mass="5683">MLYPVCILSDCTSSSPITATWCNITSPFHHCATFEGLVQAIQLKYVCMIED</sequence>
<dbReference type="EMBL" id="CM017705">
    <property type="protein sequence ID" value="TYG69164.1"/>
    <property type="molecule type" value="Genomic_DNA"/>
</dbReference>
<name>A0A5D2CI16_GOSDA</name>
<evidence type="ECO:0000313" key="1">
    <source>
        <dbReference type="EMBL" id="TYG69164.1"/>
    </source>
</evidence>
<organism evidence="1 2">
    <name type="scientific">Gossypium darwinii</name>
    <name type="common">Darwin's cotton</name>
    <name type="synonym">Gossypium barbadense var. darwinii</name>
    <dbReference type="NCBI Taxonomy" id="34276"/>
    <lineage>
        <taxon>Eukaryota</taxon>
        <taxon>Viridiplantae</taxon>
        <taxon>Streptophyta</taxon>
        <taxon>Embryophyta</taxon>
        <taxon>Tracheophyta</taxon>
        <taxon>Spermatophyta</taxon>
        <taxon>Magnoliopsida</taxon>
        <taxon>eudicotyledons</taxon>
        <taxon>Gunneridae</taxon>
        <taxon>Pentapetalae</taxon>
        <taxon>rosids</taxon>
        <taxon>malvids</taxon>
        <taxon>Malvales</taxon>
        <taxon>Malvaceae</taxon>
        <taxon>Malvoideae</taxon>
        <taxon>Gossypium</taxon>
    </lineage>
</organism>
<proteinExistence type="predicted"/>
<evidence type="ECO:0000313" key="2">
    <source>
        <dbReference type="Proteomes" id="UP000323506"/>
    </source>
</evidence>